<name>A0A8X6PUB7_NEPPI</name>
<accession>A0A8X6PUB7</accession>
<protein>
    <submittedName>
        <fullName evidence="1">Uncharacterized protein</fullName>
    </submittedName>
</protein>
<organism evidence="1 2">
    <name type="scientific">Nephila pilipes</name>
    <name type="common">Giant wood spider</name>
    <name type="synonym">Nephila maculata</name>
    <dbReference type="NCBI Taxonomy" id="299642"/>
    <lineage>
        <taxon>Eukaryota</taxon>
        <taxon>Metazoa</taxon>
        <taxon>Ecdysozoa</taxon>
        <taxon>Arthropoda</taxon>
        <taxon>Chelicerata</taxon>
        <taxon>Arachnida</taxon>
        <taxon>Araneae</taxon>
        <taxon>Araneomorphae</taxon>
        <taxon>Entelegynae</taxon>
        <taxon>Araneoidea</taxon>
        <taxon>Nephilidae</taxon>
        <taxon>Nephila</taxon>
    </lineage>
</organism>
<dbReference type="AlphaFoldDB" id="A0A8X6PUB7"/>
<reference evidence="1" key="1">
    <citation type="submission" date="2020-08" db="EMBL/GenBank/DDBJ databases">
        <title>Multicomponent nature underlies the extraordinary mechanical properties of spider dragline silk.</title>
        <authorList>
            <person name="Kono N."/>
            <person name="Nakamura H."/>
            <person name="Mori M."/>
            <person name="Yoshida Y."/>
            <person name="Ohtoshi R."/>
            <person name="Malay A.D."/>
            <person name="Moran D.A.P."/>
            <person name="Tomita M."/>
            <person name="Numata K."/>
            <person name="Arakawa K."/>
        </authorList>
    </citation>
    <scope>NUCLEOTIDE SEQUENCE</scope>
</reference>
<dbReference type="Proteomes" id="UP000887013">
    <property type="component" value="Unassembled WGS sequence"/>
</dbReference>
<evidence type="ECO:0000313" key="1">
    <source>
        <dbReference type="EMBL" id="GFT81014.1"/>
    </source>
</evidence>
<sequence length="117" mass="13480">MRVTQSPYKPYAILRYNEERCPAEVLLTNTRCLPAARLVGASAAERCGTGISGPCAATTTDPQWPWCWHEIVSKERRNERKRYFPRTERAFGLTRKVQFKQELLHSSSRSDIPDLRV</sequence>
<gene>
    <name evidence="1" type="ORF">NPIL_703251</name>
</gene>
<evidence type="ECO:0000313" key="2">
    <source>
        <dbReference type="Proteomes" id="UP000887013"/>
    </source>
</evidence>
<comment type="caution">
    <text evidence="1">The sequence shown here is derived from an EMBL/GenBank/DDBJ whole genome shotgun (WGS) entry which is preliminary data.</text>
</comment>
<keyword evidence="2" id="KW-1185">Reference proteome</keyword>
<dbReference type="EMBL" id="BMAW01023055">
    <property type="protein sequence ID" value="GFT81014.1"/>
    <property type="molecule type" value="Genomic_DNA"/>
</dbReference>
<proteinExistence type="predicted"/>